<evidence type="ECO:0000313" key="7">
    <source>
        <dbReference type="EMBL" id="MWB94586.1"/>
    </source>
</evidence>
<name>A0A6I4NJB8_9FLAO</name>
<dbReference type="Pfam" id="PF06769">
    <property type="entry name" value="YoeB_toxin"/>
    <property type="match status" value="1"/>
</dbReference>
<sequence length="93" mass="10991">MGKYFVDFEDIARKDLKEHYKSGNKATIKKIEKILLELTKSPFLGEGQPEELKHNFKGYWSRRINQKDRMIYRVDEEIVTVIIVSAKGHYSDK</sequence>
<dbReference type="InterPro" id="IPR009614">
    <property type="entry name" value="YoeB_toxin"/>
</dbReference>
<dbReference type="Proteomes" id="UP000471501">
    <property type="component" value="Unassembled WGS sequence"/>
</dbReference>
<dbReference type="InterPro" id="IPR007712">
    <property type="entry name" value="RelE/ParE_toxin"/>
</dbReference>
<dbReference type="GO" id="GO:0004519">
    <property type="term" value="F:endonuclease activity"/>
    <property type="evidence" value="ECO:0007669"/>
    <property type="project" value="UniProtKB-KW"/>
</dbReference>
<protein>
    <recommendedName>
        <fullName evidence="6">Putative mRNA interferase YoeB</fullName>
    </recommendedName>
</protein>
<evidence type="ECO:0000256" key="5">
    <source>
        <dbReference type="ARBA" id="ARBA00022801"/>
    </source>
</evidence>
<evidence type="ECO:0000256" key="2">
    <source>
        <dbReference type="ARBA" id="ARBA00022649"/>
    </source>
</evidence>
<evidence type="ECO:0000256" key="4">
    <source>
        <dbReference type="ARBA" id="ARBA00022759"/>
    </source>
</evidence>
<evidence type="ECO:0000313" key="8">
    <source>
        <dbReference type="Proteomes" id="UP000471501"/>
    </source>
</evidence>
<dbReference type="SUPFAM" id="SSF143011">
    <property type="entry name" value="RelE-like"/>
    <property type="match status" value="1"/>
</dbReference>
<organism evidence="7 8">
    <name type="scientific">Flavobacterium hydrocarbonoxydans</name>
    <dbReference type="NCBI Taxonomy" id="2683249"/>
    <lineage>
        <taxon>Bacteria</taxon>
        <taxon>Pseudomonadati</taxon>
        <taxon>Bacteroidota</taxon>
        <taxon>Flavobacteriia</taxon>
        <taxon>Flavobacteriales</taxon>
        <taxon>Flavobacteriaceae</taxon>
        <taxon>Flavobacterium</taxon>
    </lineage>
</organism>
<comment type="similarity">
    <text evidence="1">Belongs to the YoeB family.</text>
</comment>
<dbReference type="EMBL" id="WSTB01000004">
    <property type="protein sequence ID" value="MWB94586.1"/>
    <property type="molecule type" value="Genomic_DNA"/>
</dbReference>
<dbReference type="AlphaFoldDB" id="A0A6I4NJB8"/>
<keyword evidence="3" id="KW-0540">Nuclease</keyword>
<comment type="caution">
    <text evidence="7">The sequence shown here is derived from an EMBL/GenBank/DDBJ whole genome shotgun (WGS) entry which is preliminary data.</text>
</comment>
<keyword evidence="4" id="KW-0255">Endonuclease</keyword>
<dbReference type="GO" id="GO:0045892">
    <property type="term" value="P:negative regulation of DNA-templated transcription"/>
    <property type="evidence" value="ECO:0007669"/>
    <property type="project" value="TreeGrafter"/>
</dbReference>
<keyword evidence="8" id="KW-1185">Reference proteome</keyword>
<evidence type="ECO:0000256" key="1">
    <source>
        <dbReference type="ARBA" id="ARBA00008172"/>
    </source>
</evidence>
<proteinExistence type="inferred from homology"/>
<dbReference type="PANTHER" id="PTHR38039">
    <property type="entry name" value="TOXIN YOEB"/>
    <property type="match status" value="1"/>
</dbReference>
<dbReference type="InterPro" id="IPR035093">
    <property type="entry name" value="RelE/ParE_toxin_dom_sf"/>
</dbReference>
<keyword evidence="2" id="KW-1277">Toxin-antitoxin system</keyword>
<dbReference type="PANTHER" id="PTHR38039:SF1">
    <property type="entry name" value="TOXIN YOEB"/>
    <property type="match status" value="1"/>
</dbReference>
<keyword evidence="5" id="KW-0378">Hydrolase</keyword>
<evidence type="ECO:0000256" key="6">
    <source>
        <dbReference type="ARBA" id="ARBA00030388"/>
    </source>
</evidence>
<dbReference type="GO" id="GO:0016787">
    <property type="term" value="F:hydrolase activity"/>
    <property type="evidence" value="ECO:0007669"/>
    <property type="project" value="UniProtKB-KW"/>
</dbReference>
<dbReference type="GO" id="GO:0006401">
    <property type="term" value="P:RNA catabolic process"/>
    <property type="evidence" value="ECO:0007669"/>
    <property type="project" value="InterPro"/>
</dbReference>
<dbReference type="RefSeq" id="WP_160374556.1">
    <property type="nucleotide sequence ID" value="NZ_WSTB01000004.1"/>
</dbReference>
<reference evidence="7 8" key="1">
    <citation type="submission" date="2019-12" db="EMBL/GenBank/DDBJ databases">
        <authorList>
            <person name="Kim Y.S."/>
        </authorList>
    </citation>
    <scope>NUCLEOTIDE SEQUENCE [LARGE SCALE GENOMIC DNA]</scope>
    <source>
        <strain evidence="7 8">GA093</strain>
    </source>
</reference>
<dbReference type="NCBIfam" id="TIGR02116">
    <property type="entry name" value="toxin_Txe_YoeB"/>
    <property type="match status" value="1"/>
</dbReference>
<dbReference type="NCBIfam" id="TIGR02385">
    <property type="entry name" value="RelE_StbE"/>
    <property type="match status" value="1"/>
</dbReference>
<evidence type="ECO:0000256" key="3">
    <source>
        <dbReference type="ARBA" id="ARBA00022722"/>
    </source>
</evidence>
<gene>
    <name evidence="7" type="ORF">GON26_09440</name>
</gene>
<dbReference type="Gene3D" id="3.30.2310.20">
    <property type="entry name" value="RelE-like"/>
    <property type="match status" value="1"/>
</dbReference>
<accession>A0A6I4NJB8</accession>